<proteinExistence type="predicted"/>
<reference evidence="2" key="1">
    <citation type="journal article" date="2021" name="Proc. Natl. Acad. Sci. U.S.A.">
        <title>A Catalog of Tens of Thousands of Viruses from Human Metagenomes Reveals Hidden Associations with Chronic Diseases.</title>
        <authorList>
            <person name="Tisza M.J."/>
            <person name="Buck C.B."/>
        </authorList>
    </citation>
    <scope>NUCLEOTIDE SEQUENCE</scope>
    <source>
        <strain evidence="2">CtG4L18</strain>
    </source>
</reference>
<sequence>MDKDGNSYKEKAIQNLIDQRNKVKDGGAS</sequence>
<feature type="region of interest" description="Disordered" evidence="1">
    <location>
        <begin position="1"/>
        <end position="29"/>
    </location>
</feature>
<organism evidence="2">
    <name type="scientific">Podoviridae sp. ctG4L18</name>
    <dbReference type="NCBI Taxonomy" id="2825234"/>
    <lineage>
        <taxon>Viruses</taxon>
        <taxon>Duplodnaviria</taxon>
        <taxon>Heunggongvirae</taxon>
        <taxon>Uroviricota</taxon>
        <taxon>Caudoviricetes</taxon>
    </lineage>
</organism>
<accession>A0A8S5UNX5</accession>
<evidence type="ECO:0000256" key="1">
    <source>
        <dbReference type="SAM" id="MobiDB-lite"/>
    </source>
</evidence>
<evidence type="ECO:0000313" key="2">
    <source>
        <dbReference type="EMBL" id="DAF96106.1"/>
    </source>
</evidence>
<feature type="compositionally biased region" description="Basic and acidic residues" evidence="1">
    <location>
        <begin position="19"/>
        <end position="29"/>
    </location>
</feature>
<name>A0A8S5UNX5_9CAUD</name>
<dbReference type="EMBL" id="BK016114">
    <property type="protein sequence ID" value="DAF96106.1"/>
    <property type="molecule type" value="Genomic_DNA"/>
</dbReference>
<feature type="compositionally biased region" description="Basic and acidic residues" evidence="1">
    <location>
        <begin position="1"/>
        <end position="12"/>
    </location>
</feature>
<protein>
    <submittedName>
        <fullName evidence="2">Uncharacterized protein</fullName>
    </submittedName>
</protein>